<sequence>MSLGLGLVSSPNVTPGSSMPGSPRTPEDVGVHRFPSLGEAMPVPTCSKSMTLPAHESRSVPITRSQSESSNEAALRTRSACEAVPSPLSVRTLSFDVPQPTPMPSARPTASPESTRAIHRLPEHLTGYTERLSLRPCCYPRDLEVWRSVNRRAAILKTRRSPLGPLTIDRHLVDRRLLA</sequence>
<feature type="compositionally biased region" description="Polar residues" evidence="1">
    <location>
        <begin position="60"/>
        <end position="72"/>
    </location>
</feature>
<gene>
    <name evidence="2" type="ORF">SACU0126_LOCUS9319</name>
</gene>
<evidence type="ECO:0000313" key="2">
    <source>
        <dbReference type="EMBL" id="CAE0541022.1"/>
    </source>
</evidence>
<organism evidence="2">
    <name type="scientific">Strombidinopsis acuminata</name>
    <dbReference type="NCBI Taxonomy" id="141414"/>
    <lineage>
        <taxon>Eukaryota</taxon>
        <taxon>Sar</taxon>
        <taxon>Alveolata</taxon>
        <taxon>Ciliophora</taxon>
        <taxon>Intramacronucleata</taxon>
        <taxon>Spirotrichea</taxon>
        <taxon>Choreotrichia</taxon>
        <taxon>Choreotrichida</taxon>
        <taxon>Strombidinopsidae</taxon>
        <taxon>Strombidinopsis</taxon>
    </lineage>
</organism>
<dbReference type="AlphaFoldDB" id="A0A7S3S1B4"/>
<protein>
    <submittedName>
        <fullName evidence="2">Uncharacterized protein</fullName>
    </submittedName>
</protein>
<accession>A0A7S3S1B4</accession>
<feature type="compositionally biased region" description="Polar residues" evidence="1">
    <location>
        <begin position="9"/>
        <end position="20"/>
    </location>
</feature>
<proteinExistence type="predicted"/>
<dbReference type="EMBL" id="HBIQ01028239">
    <property type="protein sequence ID" value="CAE0541022.1"/>
    <property type="molecule type" value="Transcribed_RNA"/>
</dbReference>
<name>A0A7S3S1B4_9SPIT</name>
<feature type="region of interest" description="Disordered" evidence="1">
    <location>
        <begin position="1"/>
        <end position="80"/>
    </location>
</feature>
<reference evidence="2" key="1">
    <citation type="submission" date="2021-01" db="EMBL/GenBank/DDBJ databases">
        <authorList>
            <person name="Corre E."/>
            <person name="Pelletier E."/>
            <person name="Niang G."/>
            <person name="Scheremetjew M."/>
            <person name="Finn R."/>
            <person name="Kale V."/>
            <person name="Holt S."/>
            <person name="Cochrane G."/>
            <person name="Meng A."/>
            <person name="Brown T."/>
            <person name="Cohen L."/>
        </authorList>
    </citation>
    <scope>NUCLEOTIDE SEQUENCE</scope>
    <source>
        <strain evidence="2">SPMC142</strain>
    </source>
</reference>
<evidence type="ECO:0000256" key="1">
    <source>
        <dbReference type="SAM" id="MobiDB-lite"/>
    </source>
</evidence>